<proteinExistence type="predicted"/>
<name>A0A4E0R1A2_9GAMM</name>
<dbReference type="PANTHER" id="PTHR47763:SF1">
    <property type="entry name" value="DUF659 DOMAIN-CONTAINING PROTEIN"/>
    <property type="match status" value="1"/>
</dbReference>
<dbReference type="GO" id="GO:0004674">
    <property type="term" value="F:protein serine/threonine kinase activity"/>
    <property type="evidence" value="ECO:0007669"/>
    <property type="project" value="TreeGrafter"/>
</dbReference>
<evidence type="ECO:0000313" key="3">
    <source>
        <dbReference type="Proteomes" id="UP000030428"/>
    </source>
</evidence>
<evidence type="ECO:0000313" key="2">
    <source>
        <dbReference type="EMBL" id="TGO02571.1"/>
    </source>
</evidence>
<gene>
    <name evidence="2" type="ORF">PN36_22970</name>
</gene>
<protein>
    <recommendedName>
        <fullName evidence="1">VWFA domain-containing protein</fullName>
    </recommendedName>
</protein>
<dbReference type="PANTHER" id="PTHR47763">
    <property type="entry name" value="ALPHA-PROTEIN KINASE VWKA"/>
    <property type="match status" value="1"/>
</dbReference>
<feature type="domain" description="VWFA" evidence="1">
    <location>
        <begin position="329"/>
        <end position="535"/>
    </location>
</feature>
<dbReference type="InterPro" id="IPR036465">
    <property type="entry name" value="vWFA_dom_sf"/>
</dbReference>
<dbReference type="SMART" id="SM00327">
    <property type="entry name" value="VWA"/>
    <property type="match status" value="1"/>
</dbReference>
<dbReference type="AlphaFoldDB" id="A0A4E0R1A2"/>
<reference evidence="2 3" key="1">
    <citation type="journal article" date="2016" name="Front. Microbiol.">
        <title>Single-Cell (Meta-)Genomics of a Dimorphic Candidatus Thiomargarita nelsonii Reveals Genomic Plasticity.</title>
        <authorList>
            <person name="Flood B.E."/>
            <person name="Fliss P."/>
            <person name="Jones D.S."/>
            <person name="Dick G.J."/>
            <person name="Jain S."/>
            <person name="Kaster A.K."/>
            <person name="Winkel M."/>
            <person name="Mussmann M."/>
            <person name="Bailey J."/>
        </authorList>
    </citation>
    <scope>NUCLEOTIDE SEQUENCE [LARGE SCALE GENOMIC DNA]</scope>
    <source>
        <strain evidence="2">Hydrate Ridge</strain>
    </source>
</reference>
<dbReference type="GO" id="GO:0005737">
    <property type="term" value="C:cytoplasm"/>
    <property type="evidence" value="ECO:0007669"/>
    <property type="project" value="TreeGrafter"/>
</dbReference>
<dbReference type="CDD" id="cd00198">
    <property type="entry name" value="vWFA"/>
    <property type="match status" value="1"/>
</dbReference>
<dbReference type="Pfam" id="PF00092">
    <property type="entry name" value="VWA"/>
    <property type="match status" value="1"/>
</dbReference>
<sequence length="774" mass="87944">MLIYQSQIVRATCFLIVVFLGISGITSLAAFPQIPGSGECPPEDTYIDDEEQMRLLLNSNRQIILPRVSLYTNPDFSNTIRNHELKFLQHVVVLKENVGLSRAKLVRATGKRCGWIPENAVLATNSPLKVKEIKNVQGFDDEKNTLNAKILVRNKAGENVASDVPLYDAVGGKEIGRLKIFSIFNIYTYETKNDEVYFFIGGQKLVEDMPEAVLLGWVKAKDVISWSSRMNLYYAPDKTKVPIYENEKDAKAQVKPLATQGKAHIEPKKHNIPRFPVLDHRVVSKNATVYTIAFAGEACISSEDCISGRDLSGRRGAVGGKLMETENIDVLFVIDATKSVQKYFKPVVSAVESFATSISGDARKIRFSVAVYGDYKTSQGDPNNIQFSWPVPFSDTNNTTAMRRLKRVPIFDDPRHDYPEAAFAALTKAINEADWRESAGLRLVIWIGDHPNRSAYKVSTQDVADALKEKNAIWSAINVKGKYRRSLNQKFLSQAKNIAAKVENWSYPIVKTYKSSDSKDSSNTESEVRARLDEVYETSKQIAQKIYEISIGHKTTSSARASRLPSAVLADRYIKERLGISEQQLRDTYSRNQLIVKGVVYQKESNPDFNFWISMRSTDLFELQTQTASFCEVLKYTGGDIYNDLRDSMVKTLKMITGDTLDRTQTIRKFLSKRLHVPKKHFSELLDKSVNDFIRWYINPDNHKEARKFKSQICLKAAMLDQVKHGKRVDREDMEFDQRSARWVPKKGAGENFNWLWGAENGIRYFYIPLEYIP</sequence>
<accession>A0A4E0R1A2</accession>
<dbReference type="InterPro" id="IPR002035">
    <property type="entry name" value="VWF_A"/>
</dbReference>
<comment type="caution">
    <text evidence="2">The sequence shown here is derived from an EMBL/GenBank/DDBJ whole genome shotgun (WGS) entry which is preliminary data.</text>
</comment>
<dbReference type="PROSITE" id="PS50234">
    <property type="entry name" value="VWFA"/>
    <property type="match status" value="1"/>
</dbReference>
<evidence type="ECO:0000259" key="1">
    <source>
        <dbReference type="PROSITE" id="PS50234"/>
    </source>
</evidence>
<organism evidence="2 3">
    <name type="scientific">Candidatus Thiomargarita nelsonii</name>
    <dbReference type="NCBI Taxonomy" id="1003181"/>
    <lineage>
        <taxon>Bacteria</taxon>
        <taxon>Pseudomonadati</taxon>
        <taxon>Pseudomonadota</taxon>
        <taxon>Gammaproteobacteria</taxon>
        <taxon>Thiotrichales</taxon>
        <taxon>Thiotrichaceae</taxon>
        <taxon>Thiomargarita</taxon>
    </lineage>
</organism>
<dbReference type="EMBL" id="JSZA02000109">
    <property type="protein sequence ID" value="TGO02571.1"/>
    <property type="molecule type" value="Genomic_DNA"/>
</dbReference>
<dbReference type="InterPro" id="IPR052969">
    <property type="entry name" value="Thr-specific_kinase-like"/>
</dbReference>
<dbReference type="Proteomes" id="UP000030428">
    <property type="component" value="Unassembled WGS sequence"/>
</dbReference>
<keyword evidence="3" id="KW-1185">Reference proteome</keyword>
<dbReference type="Gene3D" id="3.40.50.410">
    <property type="entry name" value="von Willebrand factor, type A domain"/>
    <property type="match status" value="1"/>
</dbReference>
<dbReference type="SUPFAM" id="SSF53300">
    <property type="entry name" value="vWA-like"/>
    <property type="match status" value="1"/>
</dbReference>